<organism evidence="2 3">
    <name type="scientific">Aphis craccivora</name>
    <name type="common">Cowpea aphid</name>
    <dbReference type="NCBI Taxonomy" id="307492"/>
    <lineage>
        <taxon>Eukaryota</taxon>
        <taxon>Metazoa</taxon>
        <taxon>Ecdysozoa</taxon>
        <taxon>Arthropoda</taxon>
        <taxon>Hexapoda</taxon>
        <taxon>Insecta</taxon>
        <taxon>Pterygota</taxon>
        <taxon>Neoptera</taxon>
        <taxon>Paraneoptera</taxon>
        <taxon>Hemiptera</taxon>
        <taxon>Sternorrhyncha</taxon>
        <taxon>Aphidomorpha</taxon>
        <taxon>Aphidoidea</taxon>
        <taxon>Aphididae</taxon>
        <taxon>Aphidini</taxon>
        <taxon>Aphis</taxon>
        <taxon>Aphis</taxon>
    </lineage>
</organism>
<dbReference type="EMBL" id="VUJU01007835">
    <property type="protein sequence ID" value="KAF0739827.1"/>
    <property type="molecule type" value="Genomic_DNA"/>
</dbReference>
<sequence length="180" mass="20247">RAAVGRPQSRTVSLIWLLRYLATKRTVVVHHSVSNNNETSHQIPAQTDGFTVKKKTKPVKTLPHSPSSPTQQSKTFVSSNRFSLFSNYIEPSEKQNDDQSTKMDLEPKTTTPVIKPPLPIFIRVINDLNAFCDSIKNLTKGEHFSCKNSTNGVKLSTTSANSYRSVIKFLQDFKADFLTY</sequence>
<name>A0A6G0XI54_APHCR</name>
<feature type="compositionally biased region" description="Polar residues" evidence="1">
    <location>
        <begin position="64"/>
        <end position="76"/>
    </location>
</feature>
<evidence type="ECO:0000256" key="1">
    <source>
        <dbReference type="SAM" id="MobiDB-lite"/>
    </source>
</evidence>
<dbReference type="AlphaFoldDB" id="A0A6G0XI54"/>
<feature type="non-terminal residue" evidence="2">
    <location>
        <position position="1"/>
    </location>
</feature>
<dbReference type="OrthoDB" id="10035396at2759"/>
<dbReference type="Proteomes" id="UP000478052">
    <property type="component" value="Unassembled WGS sequence"/>
</dbReference>
<reference evidence="2 3" key="1">
    <citation type="submission" date="2019-08" db="EMBL/GenBank/DDBJ databases">
        <title>Whole genome of Aphis craccivora.</title>
        <authorList>
            <person name="Voronova N.V."/>
            <person name="Shulinski R.S."/>
            <person name="Bandarenka Y.V."/>
            <person name="Zhorov D.G."/>
            <person name="Warner D."/>
        </authorList>
    </citation>
    <scope>NUCLEOTIDE SEQUENCE [LARGE SCALE GENOMIC DNA]</scope>
    <source>
        <strain evidence="2">180601</strain>
        <tissue evidence="2">Whole Body</tissue>
    </source>
</reference>
<accession>A0A6G0XI54</accession>
<protein>
    <submittedName>
        <fullName evidence="2">Uncharacterized protein</fullName>
    </submittedName>
</protein>
<feature type="non-terminal residue" evidence="2">
    <location>
        <position position="180"/>
    </location>
</feature>
<proteinExistence type="predicted"/>
<gene>
    <name evidence="2" type="ORF">FWK35_00031970</name>
</gene>
<keyword evidence="3" id="KW-1185">Reference proteome</keyword>
<feature type="region of interest" description="Disordered" evidence="1">
    <location>
        <begin position="37"/>
        <end position="76"/>
    </location>
</feature>
<comment type="caution">
    <text evidence="2">The sequence shown here is derived from an EMBL/GenBank/DDBJ whole genome shotgun (WGS) entry which is preliminary data.</text>
</comment>
<evidence type="ECO:0000313" key="3">
    <source>
        <dbReference type="Proteomes" id="UP000478052"/>
    </source>
</evidence>
<evidence type="ECO:0000313" key="2">
    <source>
        <dbReference type="EMBL" id="KAF0739827.1"/>
    </source>
</evidence>